<dbReference type="RefSeq" id="WP_301702246.1">
    <property type="nucleotide sequence ID" value="NZ_JAUJYW010000011.1"/>
</dbReference>
<evidence type="ECO:0000313" key="2">
    <source>
        <dbReference type="EMBL" id="MDN8601811.1"/>
    </source>
</evidence>
<protein>
    <recommendedName>
        <fullName evidence="4">Phage abortive infection protein</fullName>
    </recommendedName>
</protein>
<comment type="caution">
    <text evidence="2">The sequence shown here is derived from an EMBL/GenBank/DDBJ whole genome shotgun (WGS) entry which is preliminary data.</text>
</comment>
<organism evidence="2 3">
    <name type="scientific">Citrobacter enshiensis</name>
    <dbReference type="NCBI Taxonomy" id="2971264"/>
    <lineage>
        <taxon>Bacteria</taxon>
        <taxon>Pseudomonadati</taxon>
        <taxon>Pseudomonadota</taxon>
        <taxon>Gammaproteobacteria</taxon>
        <taxon>Enterobacterales</taxon>
        <taxon>Enterobacteriaceae</taxon>
        <taxon>Citrobacter</taxon>
    </lineage>
</organism>
<sequence length="416" mass="48617">MAISLFFAFLLALVTIFWDFIVENYVVLGAIATALAFFATAWAAWAAGKSAKEAMKAVKLTQDSLFEIRKGSFKQWLELLFEQHDSMHDEVQKVLDNDNDLKLKLNSNFLNRIFPNLAKQPVIIRYVNHILSILDFIDSDFYCSDIHLDERGIYIRQLSNRMNSDVKLTVAILGLNVFNNGTYNQRKLNFLLNRYDFFAREHFFKEALEKINFLDRYVNDIFKDFYRESIWEYARSNILNYEKEIINPLKSANKSQLRTNFSVLWSYNNLCRGYLRVAFDKLPQYIENEIRMILEDAPEKMKKLDDTICSYVGYDLSGVGFETIHLKQKSSITNLLKSYSLNNSKCNPNDVFLIKGSNKVYLHNLLNSIDEYKENTALIHLANTPQKECVIEEIMRVVNENIEYYKAELDLVNFKP</sequence>
<gene>
    <name evidence="2" type="ORF">Q0A17_20715</name>
</gene>
<evidence type="ECO:0008006" key="4">
    <source>
        <dbReference type="Google" id="ProtNLM"/>
    </source>
</evidence>
<keyword evidence="1" id="KW-1133">Transmembrane helix</keyword>
<evidence type="ECO:0000313" key="3">
    <source>
        <dbReference type="Proteomes" id="UP001174867"/>
    </source>
</evidence>
<accession>A0ABT8PZG2</accession>
<name>A0ABT8PZG2_9ENTR</name>
<dbReference type="Proteomes" id="UP001174867">
    <property type="component" value="Unassembled WGS sequence"/>
</dbReference>
<proteinExistence type="predicted"/>
<feature type="transmembrane region" description="Helical" evidence="1">
    <location>
        <begin position="27"/>
        <end position="47"/>
    </location>
</feature>
<keyword evidence="3" id="KW-1185">Reference proteome</keyword>
<dbReference type="EMBL" id="JAUJYW010000011">
    <property type="protein sequence ID" value="MDN8601811.1"/>
    <property type="molecule type" value="Genomic_DNA"/>
</dbReference>
<keyword evidence="1" id="KW-0812">Transmembrane</keyword>
<reference evidence="2 3" key="1">
    <citation type="submission" date="2023-07" db="EMBL/GenBank/DDBJ databases">
        <title>Citrobacter selenititolerans sp. nov., isolated from seleniferous soil.</title>
        <authorList>
            <person name="Zhang S."/>
            <person name="Li K."/>
            <person name="Peng J."/>
            <person name="Wang H."/>
            <person name="Sun J."/>
            <person name="Guo Y."/>
        </authorList>
    </citation>
    <scope>NUCLEOTIDE SEQUENCE [LARGE SCALE GENOMIC DNA]</scope>
    <source>
        <strain evidence="2 3">S2-9</strain>
    </source>
</reference>
<keyword evidence="1" id="KW-0472">Membrane</keyword>
<evidence type="ECO:0000256" key="1">
    <source>
        <dbReference type="SAM" id="Phobius"/>
    </source>
</evidence>